<dbReference type="RefSeq" id="WP_045168471.1">
    <property type="nucleotide sequence ID" value="NZ_CP113865.1"/>
</dbReference>
<evidence type="ECO:0000256" key="3">
    <source>
        <dbReference type="ARBA" id="ARBA00019010"/>
    </source>
</evidence>
<proteinExistence type="inferred from homology"/>
<evidence type="ECO:0000256" key="1">
    <source>
        <dbReference type="ARBA" id="ARBA00004496"/>
    </source>
</evidence>
<comment type="subcellular location">
    <subcellularLocation>
        <location evidence="1">Cytoplasm</location>
    </subcellularLocation>
</comment>
<accession>A0ABY7BMF6</accession>
<keyword evidence="5" id="KW-0819">tRNA processing</keyword>
<dbReference type="EMBL" id="CP113865">
    <property type="protein sequence ID" value="WAM34028.1"/>
    <property type="molecule type" value="Genomic_DNA"/>
</dbReference>
<dbReference type="SUPFAM" id="SSF52540">
    <property type="entry name" value="P-loop containing nucleoside triphosphate hydrolases"/>
    <property type="match status" value="1"/>
</dbReference>
<evidence type="ECO:0000256" key="4">
    <source>
        <dbReference type="ARBA" id="ARBA00022490"/>
    </source>
</evidence>
<evidence type="ECO:0000256" key="8">
    <source>
        <dbReference type="ARBA" id="ARBA00022840"/>
    </source>
</evidence>
<keyword evidence="7" id="KW-0547">Nucleotide-binding</keyword>
<name>A0ABY7BMF6_9FIRM</name>
<keyword evidence="12" id="KW-1185">Reference proteome</keyword>
<keyword evidence="4" id="KW-0963">Cytoplasm</keyword>
<keyword evidence="9" id="KW-0460">Magnesium</keyword>
<evidence type="ECO:0000256" key="9">
    <source>
        <dbReference type="ARBA" id="ARBA00022842"/>
    </source>
</evidence>
<evidence type="ECO:0000256" key="7">
    <source>
        <dbReference type="ARBA" id="ARBA00022741"/>
    </source>
</evidence>
<gene>
    <name evidence="11" type="primary">tsaE</name>
    <name evidence="11" type="ORF">OTK00_000176</name>
</gene>
<evidence type="ECO:0000256" key="10">
    <source>
        <dbReference type="ARBA" id="ARBA00032441"/>
    </source>
</evidence>
<protein>
    <recommendedName>
        <fullName evidence="3">tRNA threonylcarbamoyladenosine biosynthesis protein TsaE</fullName>
    </recommendedName>
    <alternativeName>
        <fullName evidence="10">t(6)A37 threonylcarbamoyladenosine biosynthesis protein TsaE</fullName>
    </alternativeName>
</protein>
<comment type="similarity">
    <text evidence="2">Belongs to the TsaE family.</text>
</comment>
<dbReference type="InterPro" id="IPR003442">
    <property type="entry name" value="T6A_TsaE"/>
</dbReference>
<sequence>MKELISYSYEETLSIGYKIGKNLFKGAIVTLHGDLGSGKTAIARGIAKAFMVDDISSPTFTIFHIYEGTIPVYHFDIYRVEEDELEDIGYEEYFYSGEGVTLIEWADRLKRLYPLECLKITIQKMDEDVRKIIIEGIGEEYKKIEDVVEKDEDSGD</sequence>
<reference evidence="11" key="1">
    <citation type="submission" date="2022-12" db="EMBL/GenBank/DDBJ databases">
        <authorList>
            <person name="Bing R.G."/>
            <person name="Willard D.J."/>
            <person name="Manesh M.J.H."/>
            <person name="Laemthong T."/>
            <person name="Crosby J.R."/>
            <person name="Kelly R.M."/>
        </authorList>
    </citation>
    <scope>NUCLEOTIDE SEQUENCE</scope>
    <source>
        <strain evidence="11">DSM 8990</strain>
    </source>
</reference>
<evidence type="ECO:0000313" key="12">
    <source>
        <dbReference type="Proteomes" id="UP001164909"/>
    </source>
</evidence>
<organism evidence="11 12">
    <name type="scientific">Caldicellulosiruptor morganii</name>
    <dbReference type="NCBI Taxonomy" id="1387555"/>
    <lineage>
        <taxon>Bacteria</taxon>
        <taxon>Bacillati</taxon>
        <taxon>Bacillota</taxon>
        <taxon>Bacillota incertae sedis</taxon>
        <taxon>Caldicellulosiruptorales</taxon>
        <taxon>Caldicellulosiruptoraceae</taxon>
        <taxon>Caldicellulosiruptor</taxon>
    </lineage>
</organism>
<dbReference type="PANTHER" id="PTHR33540:SF2">
    <property type="entry name" value="TRNA THREONYLCARBAMOYLADENOSINE BIOSYNTHESIS PROTEIN TSAE"/>
    <property type="match status" value="1"/>
</dbReference>
<evidence type="ECO:0000256" key="5">
    <source>
        <dbReference type="ARBA" id="ARBA00022694"/>
    </source>
</evidence>
<dbReference type="PANTHER" id="PTHR33540">
    <property type="entry name" value="TRNA THREONYLCARBAMOYLADENOSINE BIOSYNTHESIS PROTEIN TSAE"/>
    <property type="match status" value="1"/>
</dbReference>
<dbReference type="Pfam" id="PF02367">
    <property type="entry name" value="TsaE"/>
    <property type="match status" value="1"/>
</dbReference>
<dbReference type="InterPro" id="IPR027417">
    <property type="entry name" value="P-loop_NTPase"/>
</dbReference>
<evidence type="ECO:0000313" key="11">
    <source>
        <dbReference type="EMBL" id="WAM34028.1"/>
    </source>
</evidence>
<evidence type="ECO:0000256" key="6">
    <source>
        <dbReference type="ARBA" id="ARBA00022723"/>
    </source>
</evidence>
<evidence type="ECO:0000256" key="2">
    <source>
        <dbReference type="ARBA" id="ARBA00007599"/>
    </source>
</evidence>
<keyword evidence="6" id="KW-0479">Metal-binding</keyword>
<dbReference type="Proteomes" id="UP001164909">
    <property type="component" value="Chromosome"/>
</dbReference>
<keyword evidence="8" id="KW-0067">ATP-binding</keyword>
<dbReference type="Gene3D" id="3.40.50.300">
    <property type="entry name" value="P-loop containing nucleotide triphosphate hydrolases"/>
    <property type="match status" value="1"/>
</dbReference>
<dbReference type="NCBIfam" id="TIGR00150">
    <property type="entry name" value="T6A_YjeE"/>
    <property type="match status" value="1"/>
</dbReference>